<keyword evidence="3" id="KW-0560">Oxidoreductase</keyword>
<evidence type="ECO:0000256" key="1">
    <source>
        <dbReference type="ARBA" id="ARBA00006484"/>
    </source>
</evidence>
<keyword evidence="5" id="KW-1185">Reference proteome</keyword>
<dbReference type="PANTHER" id="PTHR24321:SF8">
    <property type="entry name" value="ESTRADIOL 17-BETA-DEHYDROGENASE 8-RELATED"/>
    <property type="match status" value="1"/>
</dbReference>
<proteinExistence type="inferred from homology"/>
<dbReference type="Proteomes" id="UP001271007">
    <property type="component" value="Unassembled WGS sequence"/>
</dbReference>
<dbReference type="GO" id="GO:0016491">
    <property type="term" value="F:oxidoreductase activity"/>
    <property type="evidence" value="ECO:0007669"/>
    <property type="project" value="UniProtKB-KW"/>
</dbReference>
<dbReference type="InterPro" id="IPR020904">
    <property type="entry name" value="Sc_DH/Rdtase_CS"/>
</dbReference>
<evidence type="ECO:0000256" key="3">
    <source>
        <dbReference type="ARBA" id="ARBA00023002"/>
    </source>
</evidence>
<evidence type="ECO:0000313" key="5">
    <source>
        <dbReference type="Proteomes" id="UP001271007"/>
    </source>
</evidence>
<dbReference type="EMBL" id="JAWDJX010000069">
    <property type="protein sequence ID" value="KAK3047086.1"/>
    <property type="molecule type" value="Genomic_DNA"/>
</dbReference>
<accession>A0AAJ0G7K4</accession>
<dbReference type="PRINTS" id="PR00081">
    <property type="entry name" value="GDHRDH"/>
</dbReference>
<evidence type="ECO:0000256" key="2">
    <source>
        <dbReference type="ARBA" id="ARBA00022857"/>
    </source>
</evidence>
<comment type="similarity">
    <text evidence="1">Belongs to the short-chain dehydrogenases/reductases (SDR) family.</text>
</comment>
<dbReference type="FunFam" id="3.40.50.720:FF:000084">
    <property type="entry name" value="Short-chain dehydrogenase reductase"/>
    <property type="match status" value="1"/>
</dbReference>
<reference evidence="4" key="1">
    <citation type="submission" date="2023-04" db="EMBL/GenBank/DDBJ databases">
        <title>Black Yeasts Isolated from many extreme environments.</title>
        <authorList>
            <person name="Coleine C."/>
            <person name="Stajich J.E."/>
            <person name="Selbmann L."/>
        </authorList>
    </citation>
    <scope>NUCLEOTIDE SEQUENCE</scope>
    <source>
        <strain evidence="4">CCFEE 5312</strain>
    </source>
</reference>
<name>A0AAJ0G7K4_9PEZI</name>
<organism evidence="4 5">
    <name type="scientific">Extremus antarcticus</name>
    <dbReference type="NCBI Taxonomy" id="702011"/>
    <lineage>
        <taxon>Eukaryota</taxon>
        <taxon>Fungi</taxon>
        <taxon>Dikarya</taxon>
        <taxon>Ascomycota</taxon>
        <taxon>Pezizomycotina</taxon>
        <taxon>Dothideomycetes</taxon>
        <taxon>Dothideomycetidae</taxon>
        <taxon>Mycosphaerellales</taxon>
        <taxon>Extremaceae</taxon>
        <taxon>Extremus</taxon>
    </lineage>
</organism>
<dbReference type="CDD" id="cd05233">
    <property type="entry name" value="SDR_c"/>
    <property type="match status" value="1"/>
</dbReference>
<dbReference type="AlphaFoldDB" id="A0AAJ0G7K4"/>
<evidence type="ECO:0000313" key="4">
    <source>
        <dbReference type="EMBL" id="KAK3047086.1"/>
    </source>
</evidence>
<comment type="caution">
    <text evidence="4">The sequence shown here is derived from an EMBL/GenBank/DDBJ whole genome shotgun (WGS) entry which is preliminary data.</text>
</comment>
<dbReference type="PANTHER" id="PTHR24321">
    <property type="entry name" value="DEHYDROGENASES, SHORT CHAIN"/>
    <property type="match status" value="1"/>
</dbReference>
<dbReference type="PROSITE" id="PS00061">
    <property type="entry name" value="ADH_SHORT"/>
    <property type="match status" value="1"/>
</dbReference>
<dbReference type="Gene3D" id="3.40.50.720">
    <property type="entry name" value="NAD(P)-binding Rossmann-like Domain"/>
    <property type="match status" value="1"/>
</dbReference>
<gene>
    <name evidence="4" type="ORF">LTR09_011511</name>
</gene>
<keyword evidence="2" id="KW-0521">NADP</keyword>
<dbReference type="Pfam" id="PF13561">
    <property type="entry name" value="adh_short_C2"/>
    <property type="match status" value="1"/>
</dbReference>
<dbReference type="SUPFAM" id="SSF51735">
    <property type="entry name" value="NAD(P)-binding Rossmann-fold domains"/>
    <property type="match status" value="1"/>
</dbReference>
<dbReference type="InterPro" id="IPR002347">
    <property type="entry name" value="SDR_fam"/>
</dbReference>
<dbReference type="PRINTS" id="PR00080">
    <property type="entry name" value="SDRFAMILY"/>
</dbReference>
<protein>
    <submittedName>
        <fullName evidence="4">Uncharacterized protein</fullName>
    </submittedName>
</protein>
<dbReference type="InterPro" id="IPR036291">
    <property type="entry name" value="NAD(P)-bd_dom_sf"/>
</dbReference>
<sequence>MNGKVIAITGAGSGIGLALARLLATRGAKVSICDVSAGGLENAKASILESVPEISSIDILTAMCDVRDSAQVRAWLEQTVTVFGRLDGAANVAGVISKYHGMEEGLLANQDESEWDFVMGVNMTGVMHCMREELQLLGSGGSIVNASSIASMKGFRGNAAYSASKAGVNSLTRTAAKEHGTNTGLKHVRVNAVAPGLIETPMLASVASKHQGERSGGGGLDAEVTRVPIARKADPAEVAKVMAFLLSDDASFITGDVVMVDGGWNCV</sequence>